<dbReference type="OrthoDB" id="6509363at2759"/>
<keyword evidence="1" id="KW-0695">RNA-directed DNA polymerase</keyword>
<accession>A0A4Y2SRA1</accession>
<organism evidence="1 2">
    <name type="scientific">Araneus ventricosus</name>
    <name type="common">Orbweaver spider</name>
    <name type="synonym">Epeira ventricosa</name>
    <dbReference type="NCBI Taxonomy" id="182803"/>
    <lineage>
        <taxon>Eukaryota</taxon>
        <taxon>Metazoa</taxon>
        <taxon>Ecdysozoa</taxon>
        <taxon>Arthropoda</taxon>
        <taxon>Chelicerata</taxon>
        <taxon>Arachnida</taxon>
        <taxon>Araneae</taxon>
        <taxon>Araneomorphae</taxon>
        <taxon>Entelegynae</taxon>
        <taxon>Araneoidea</taxon>
        <taxon>Araneidae</taxon>
        <taxon>Araneus</taxon>
    </lineage>
</organism>
<dbReference type="Proteomes" id="UP000499080">
    <property type="component" value="Unassembled WGS sequence"/>
</dbReference>
<keyword evidence="1" id="KW-0548">Nucleotidyltransferase</keyword>
<dbReference type="GO" id="GO:0003964">
    <property type="term" value="F:RNA-directed DNA polymerase activity"/>
    <property type="evidence" value="ECO:0007669"/>
    <property type="project" value="UniProtKB-KW"/>
</dbReference>
<name>A0A4Y2SRA1_ARAVE</name>
<dbReference type="AlphaFoldDB" id="A0A4Y2SRA1"/>
<keyword evidence="2" id="KW-1185">Reference proteome</keyword>
<reference evidence="1 2" key="1">
    <citation type="journal article" date="2019" name="Sci. Rep.">
        <title>Orb-weaving spider Araneus ventricosus genome elucidates the spidroin gene catalogue.</title>
        <authorList>
            <person name="Kono N."/>
            <person name="Nakamura H."/>
            <person name="Ohtoshi R."/>
            <person name="Moran D.A.P."/>
            <person name="Shinohara A."/>
            <person name="Yoshida Y."/>
            <person name="Fujiwara M."/>
            <person name="Mori M."/>
            <person name="Tomita M."/>
            <person name="Arakawa K."/>
        </authorList>
    </citation>
    <scope>NUCLEOTIDE SEQUENCE [LARGE SCALE GENOMIC DNA]</scope>
</reference>
<dbReference type="EMBL" id="BGPR01023552">
    <property type="protein sequence ID" value="GBN90814.1"/>
    <property type="molecule type" value="Genomic_DNA"/>
</dbReference>
<gene>
    <name evidence="1" type="primary">X-elementORF2_480</name>
    <name evidence="1" type="ORF">AVEN_135736_1</name>
</gene>
<sequence>MRTQEVADFIKRLKPNKASGLDLISNRMLKNLPLKCILYITFILNLMMEKCYFPQCWKTAVVVPIPKTDQDLNLPQNYRPISLLSSLSKVYESVLLKRLNQLLNNNNIIISEQFGFRENLSTSYCVLLN</sequence>
<protein>
    <submittedName>
        <fullName evidence="1">Putative RNA-directed DNA polymerase from transposon X-element</fullName>
    </submittedName>
</protein>
<dbReference type="PANTHER" id="PTHR19446">
    <property type="entry name" value="REVERSE TRANSCRIPTASES"/>
    <property type="match status" value="1"/>
</dbReference>
<comment type="caution">
    <text evidence="1">The sequence shown here is derived from an EMBL/GenBank/DDBJ whole genome shotgun (WGS) entry which is preliminary data.</text>
</comment>
<evidence type="ECO:0000313" key="2">
    <source>
        <dbReference type="Proteomes" id="UP000499080"/>
    </source>
</evidence>
<keyword evidence="1" id="KW-0808">Transferase</keyword>
<proteinExistence type="predicted"/>
<dbReference type="SUPFAM" id="SSF56672">
    <property type="entry name" value="DNA/RNA polymerases"/>
    <property type="match status" value="1"/>
</dbReference>
<evidence type="ECO:0000313" key="1">
    <source>
        <dbReference type="EMBL" id="GBN90814.1"/>
    </source>
</evidence>
<dbReference type="InterPro" id="IPR043502">
    <property type="entry name" value="DNA/RNA_pol_sf"/>
</dbReference>